<feature type="chain" id="PRO_5020456207" evidence="2">
    <location>
        <begin position="25"/>
        <end position="234"/>
    </location>
</feature>
<dbReference type="RefSeq" id="WP_129186068.1">
    <property type="nucleotide sequence ID" value="NZ_CP035493.1"/>
</dbReference>
<evidence type="ECO:0000313" key="4">
    <source>
        <dbReference type="Proteomes" id="UP000292118"/>
    </source>
</evidence>
<evidence type="ECO:0000256" key="2">
    <source>
        <dbReference type="SAM" id="SignalP"/>
    </source>
</evidence>
<dbReference type="Proteomes" id="UP000292118">
    <property type="component" value="Chromosome"/>
</dbReference>
<dbReference type="PROSITE" id="PS51257">
    <property type="entry name" value="PROKAR_LIPOPROTEIN"/>
    <property type="match status" value="1"/>
</dbReference>
<proteinExistence type="predicted"/>
<dbReference type="EMBL" id="CP035493">
    <property type="protein sequence ID" value="QAY68665.1"/>
    <property type="molecule type" value="Genomic_DNA"/>
</dbReference>
<feature type="compositionally biased region" description="Low complexity" evidence="1">
    <location>
        <begin position="64"/>
        <end position="93"/>
    </location>
</feature>
<keyword evidence="2" id="KW-0732">Signal</keyword>
<evidence type="ECO:0000256" key="1">
    <source>
        <dbReference type="SAM" id="MobiDB-lite"/>
    </source>
</evidence>
<dbReference type="OrthoDB" id="3401652at2"/>
<accession>A0A4P6F0R4</accession>
<evidence type="ECO:0000313" key="3">
    <source>
        <dbReference type="EMBL" id="QAY68665.1"/>
    </source>
</evidence>
<name>A0A4P6F0R4_9MICO</name>
<dbReference type="KEGG" id="xya:ET471_00240"/>
<reference evidence="3 4" key="1">
    <citation type="submission" date="2019-01" db="EMBL/GenBank/DDBJ databases">
        <title>Genome sequencing of strain FW10M-9.</title>
        <authorList>
            <person name="Heo J."/>
            <person name="Kim S.-J."/>
            <person name="Kim J.-S."/>
            <person name="Hong S.-B."/>
            <person name="Kwon S.-W."/>
        </authorList>
    </citation>
    <scope>NUCLEOTIDE SEQUENCE [LARGE SCALE GENOMIC DNA]</scope>
    <source>
        <strain evidence="3 4">FW10M-9</strain>
    </source>
</reference>
<dbReference type="AlphaFoldDB" id="A0A4P6F0R4"/>
<keyword evidence="4" id="KW-1185">Reference proteome</keyword>
<gene>
    <name evidence="3" type="ORF">ET471_00240</name>
</gene>
<feature type="region of interest" description="Disordered" evidence="1">
    <location>
        <begin position="20"/>
        <end position="102"/>
    </location>
</feature>
<sequence length="234" mass="23741">MRRTPLLLVLAVAALLAACTPAPSGPPVASLRAPSGAAPSLPASPPPTGAPDAGADTAPPPDSSSPGGVPPSGEDPTGGVPPAGDAPAGGAQPQRRLDDSPEREAALWNAYHQCLLDHGAQRNTAREAAAAPAGAPGPEIISVLDPVPAEAEAACTHAFPLMPPELDPDRNPHYRDDFLAQVACMQDRGAPVHLTKDSGDPTLPSWTYDDGAQVPADLAQIEHDCELEAFGGTP</sequence>
<organism evidence="3 4">
    <name type="scientific">Xylanimonas protaetiae</name>
    <dbReference type="NCBI Taxonomy" id="2509457"/>
    <lineage>
        <taxon>Bacteria</taxon>
        <taxon>Bacillati</taxon>
        <taxon>Actinomycetota</taxon>
        <taxon>Actinomycetes</taxon>
        <taxon>Micrococcales</taxon>
        <taxon>Promicromonosporaceae</taxon>
        <taxon>Xylanimonas</taxon>
    </lineage>
</organism>
<protein>
    <submittedName>
        <fullName evidence="3">Uncharacterized protein</fullName>
    </submittedName>
</protein>
<feature type="signal peptide" evidence="2">
    <location>
        <begin position="1"/>
        <end position="24"/>
    </location>
</feature>